<evidence type="ECO:0000256" key="2">
    <source>
        <dbReference type="ARBA" id="ARBA00022475"/>
    </source>
</evidence>
<organism evidence="9 10">
    <name type="scientific">candidate division WOR-3 bacterium</name>
    <dbReference type="NCBI Taxonomy" id="2052148"/>
    <lineage>
        <taxon>Bacteria</taxon>
        <taxon>Bacteria division WOR-3</taxon>
    </lineage>
</organism>
<evidence type="ECO:0000313" key="10">
    <source>
        <dbReference type="Proteomes" id="UP000262454"/>
    </source>
</evidence>
<comment type="caution">
    <text evidence="8">Lacks conserved residue(s) required for the propagation of feature annotation.</text>
</comment>
<dbReference type="Pfam" id="PF03023">
    <property type="entry name" value="MurJ"/>
    <property type="match status" value="1"/>
</dbReference>
<feature type="transmembrane region" description="Helical" evidence="8">
    <location>
        <begin position="278"/>
        <end position="300"/>
    </location>
</feature>
<keyword evidence="6 8" id="KW-1133">Transmembrane helix</keyword>
<dbReference type="GO" id="GO:0005886">
    <property type="term" value="C:plasma membrane"/>
    <property type="evidence" value="ECO:0007669"/>
    <property type="project" value="UniProtKB-SubCell"/>
</dbReference>
<dbReference type="CDD" id="cd13123">
    <property type="entry name" value="MATE_MurJ_like"/>
    <property type="match status" value="1"/>
</dbReference>
<comment type="pathway">
    <text evidence="8">Cell wall biogenesis; peptidoglycan biosynthesis.</text>
</comment>
<feature type="transmembrane region" description="Helical" evidence="8">
    <location>
        <begin position="96"/>
        <end position="117"/>
    </location>
</feature>
<keyword evidence="7 8" id="KW-0472">Membrane</keyword>
<dbReference type="Proteomes" id="UP000262454">
    <property type="component" value="Unassembled WGS sequence"/>
</dbReference>
<proteinExistence type="inferred from homology"/>
<evidence type="ECO:0000256" key="3">
    <source>
        <dbReference type="ARBA" id="ARBA00022692"/>
    </source>
</evidence>
<dbReference type="InterPro" id="IPR051050">
    <property type="entry name" value="Lipid_II_flippase_MurJ/MviN"/>
</dbReference>
<reference evidence="9 10" key="1">
    <citation type="journal article" date="2018" name="Nat. Biotechnol.">
        <title>A standardized bacterial taxonomy based on genome phylogeny substantially revises the tree of life.</title>
        <authorList>
            <person name="Parks D.H."/>
            <person name="Chuvochina M."/>
            <person name="Waite D.W."/>
            <person name="Rinke C."/>
            <person name="Skarshewski A."/>
            <person name="Chaumeil P.A."/>
            <person name="Hugenholtz P."/>
        </authorList>
    </citation>
    <scope>NUCLEOTIDE SEQUENCE [LARGE SCALE GENOMIC DNA]</scope>
    <source>
        <strain evidence="9">UBA7921</strain>
    </source>
</reference>
<keyword evidence="3 8" id="KW-0812">Transmembrane</keyword>
<dbReference type="PANTHER" id="PTHR47019:SF1">
    <property type="entry name" value="LIPID II FLIPPASE MURJ"/>
    <property type="match status" value="1"/>
</dbReference>
<dbReference type="GO" id="GO:0008360">
    <property type="term" value="P:regulation of cell shape"/>
    <property type="evidence" value="ECO:0007669"/>
    <property type="project" value="UniProtKB-KW"/>
</dbReference>
<dbReference type="GO" id="GO:0071555">
    <property type="term" value="P:cell wall organization"/>
    <property type="evidence" value="ECO:0007669"/>
    <property type="project" value="UniProtKB-KW"/>
</dbReference>
<evidence type="ECO:0000256" key="7">
    <source>
        <dbReference type="ARBA" id="ARBA00023136"/>
    </source>
</evidence>
<feature type="transmembrane region" description="Helical" evidence="8">
    <location>
        <begin position="358"/>
        <end position="379"/>
    </location>
</feature>
<evidence type="ECO:0000256" key="4">
    <source>
        <dbReference type="ARBA" id="ARBA00022960"/>
    </source>
</evidence>
<comment type="similarity">
    <text evidence="8">Belongs to the MurJ/MviN family.</text>
</comment>
<feature type="transmembrane region" description="Helical" evidence="8">
    <location>
        <begin position="196"/>
        <end position="217"/>
    </location>
</feature>
<feature type="transmembrane region" description="Helical" evidence="8">
    <location>
        <begin position="391"/>
        <end position="410"/>
    </location>
</feature>
<evidence type="ECO:0000313" key="9">
    <source>
        <dbReference type="EMBL" id="HAF08124.1"/>
    </source>
</evidence>
<dbReference type="InterPro" id="IPR004268">
    <property type="entry name" value="MurJ"/>
</dbReference>
<evidence type="ECO:0000256" key="5">
    <source>
        <dbReference type="ARBA" id="ARBA00022984"/>
    </source>
</evidence>
<evidence type="ECO:0000256" key="6">
    <source>
        <dbReference type="ARBA" id="ARBA00022989"/>
    </source>
</evidence>
<dbReference type="EMBL" id="DMCX01000037">
    <property type="protein sequence ID" value="HAF08124.1"/>
    <property type="molecule type" value="Genomic_DNA"/>
</dbReference>
<feature type="transmembrane region" description="Helical" evidence="8">
    <location>
        <begin position="416"/>
        <end position="436"/>
    </location>
</feature>
<feature type="transmembrane region" description="Helical" evidence="8">
    <location>
        <begin position="137"/>
        <end position="158"/>
    </location>
</feature>
<dbReference type="PANTHER" id="PTHR47019">
    <property type="entry name" value="LIPID II FLIPPASE MURJ"/>
    <property type="match status" value="1"/>
</dbReference>
<dbReference type="GO" id="GO:0015648">
    <property type="term" value="F:lipid-linked peptidoglycan transporter activity"/>
    <property type="evidence" value="ECO:0007669"/>
    <property type="project" value="UniProtKB-UniRule"/>
</dbReference>
<feature type="transmembrane region" description="Helical" evidence="8">
    <location>
        <begin position="321"/>
        <end position="346"/>
    </location>
</feature>
<feature type="transmembrane region" description="Helical" evidence="8">
    <location>
        <begin position="238"/>
        <end position="258"/>
    </location>
</feature>
<dbReference type="HAMAP" id="MF_02078">
    <property type="entry name" value="MurJ_MviN"/>
    <property type="match status" value="1"/>
</dbReference>
<comment type="caution">
    <text evidence="9">The sequence shown here is derived from an EMBL/GenBank/DDBJ whole genome shotgun (WGS) entry which is preliminary data.</text>
</comment>
<protein>
    <recommendedName>
        <fullName evidence="8">Probable lipid II flippase MurJ</fullName>
    </recommendedName>
</protein>
<keyword evidence="5 8" id="KW-0573">Peptidoglycan synthesis</keyword>
<evidence type="ECO:0000256" key="1">
    <source>
        <dbReference type="ARBA" id="ARBA00004651"/>
    </source>
</evidence>
<keyword evidence="8" id="KW-0813">Transport</keyword>
<dbReference type="GO" id="GO:0009252">
    <property type="term" value="P:peptidoglycan biosynthetic process"/>
    <property type="evidence" value="ECO:0007669"/>
    <property type="project" value="UniProtKB-UniRule"/>
</dbReference>
<feature type="transmembrane region" description="Helical" evidence="8">
    <location>
        <begin position="170"/>
        <end position="190"/>
    </location>
</feature>
<accession>A0A348MM48</accession>
<dbReference type="NCBIfam" id="TIGR01695">
    <property type="entry name" value="murJ_mviN"/>
    <property type="match status" value="1"/>
</dbReference>
<gene>
    <name evidence="9" type="primary">mviN</name>
    <name evidence="8" type="synonym">murJ</name>
    <name evidence="9" type="ORF">DCG82_06945</name>
</gene>
<comment type="subcellular location">
    <subcellularLocation>
        <location evidence="1 8">Cell membrane</location>
        <topology evidence="1 8">Multi-pass membrane protein</topology>
    </subcellularLocation>
</comment>
<keyword evidence="8" id="KW-0961">Cell wall biogenesis/degradation</keyword>
<keyword evidence="2 8" id="KW-1003">Cell membrane</keyword>
<evidence type="ECO:0000256" key="8">
    <source>
        <dbReference type="HAMAP-Rule" id="MF_02078"/>
    </source>
</evidence>
<name>A0A348MM48_UNCW3</name>
<feature type="transmembrane region" description="Helical" evidence="8">
    <location>
        <begin position="21"/>
        <end position="38"/>
    </location>
</feature>
<keyword evidence="4 8" id="KW-0133">Cell shape</keyword>
<sequence length="445" mass="51094">MMKKHLSLLSEKFKSNFFKSIFSTSILIGISRFSGFLREVVYSAYLGTSRIMDGFLVAFLIPNFFRRILGERAAESVFLPMYIREREKSEKDANDYMSILFTTVSIILIFGIIVLYLFSPFILKILAPGFDKETFNISLKITYIILPYMFFIGIYSFLGSLLESYKKFSLYNISPLLFNTVMVVAIPLFYKRSPILTISFSVLVGVIAQTAILFLGLKTLPIKYRFKISFKDERIIRTFHLLLPIIVASFIEKSAIYVDRIMGSILGIGAISALHFSFLLTDLPFAVFSIAISKVIHPYISEKEVYSSKNNFKNYINRGIILNLIILLPITLFFIIFAKSIIRIVYLRGEFNIQSLNMTYLPFIYYTLGLIPMGLIQIFSKGFYSLLNTKTPLYVSGFAMIINILLNIILVPKFNIAGIAFATSLSYWIHSVYLYFKLKKSMERL</sequence>
<dbReference type="GO" id="GO:0034204">
    <property type="term" value="P:lipid translocation"/>
    <property type="evidence" value="ECO:0007669"/>
    <property type="project" value="TreeGrafter"/>
</dbReference>
<comment type="function">
    <text evidence="8">Involved in peptidoglycan biosynthesis. Transports lipid-linked peptidoglycan precursors from the inner to the outer leaflet of the cytoplasmic membrane.</text>
</comment>
<dbReference type="AlphaFoldDB" id="A0A348MM48"/>
<dbReference type="UniPathway" id="UPA00219"/>
<dbReference type="PRINTS" id="PR01806">
    <property type="entry name" value="VIRFACTRMVIN"/>
</dbReference>